<evidence type="ECO:0000313" key="3">
    <source>
        <dbReference type="Proteomes" id="UP000256970"/>
    </source>
</evidence>
<reference evidence="2 3" key="1">
    <citation type="submission" date="2016-10" db="EMBL/GenBank/DDBJ databases">
        <authorList>
            <person name="Cai Z."/>
        </authorList>
    </citation>
    <scope>NUCLEOTIDE SEQUENCE [LARGE SCALE GENOMIC DNA]</scope>
</reference>
<organism evidence="2 3">
    <name type="scientific">Tetradesmus obliquus</name>
    <name type="common">Green alga</name>
    <name type="synonym">Acutodesmus obliquus</name>
    <dbReference type="NCBI Taxonomy" id="3088"/>
    <lineage>
        <taxon>Eukaryota</taxon>
        <taxon>Viridiplantae</taxon>
        <taxon>Chlorophyta</taxon>
        <taxon>core chlorophytes</taxon>
        <taxon>Chlorophyceae</taxon>
        <taxon>CS clade</taxon>
        <taxon>Sphaeropleales</taxon>
        <taxon>Scenedesmaceae</taxon>
        <taxon>Tetradesmus</taxon>
    </lineage>
</organism>
<proteinExistence type="predicted"/>
<evidence type="ECO:0000313" key="2">
    <source>
        <dbReference type="EMBL" id="SZX60810.1"/>
    </source>
</evidence>
<feature type="region of interest" description="Disordered" evidence="1">
    <location>
        <begin position="99"/>
        <end position="128"/>
    </location>
</feature>
<dbReference type="Proteomes" id="UP000256970">
    <property type="component" value="Unassembled WGS sequence"/>
</dbReference>
<feature type="region of interest" description="Disordered" evidence="1">
    <location>
        <begin position="1"/>
        <end position="24"/>
    </location>
</feature>
<gene>
    <name evidence="2" type="ORF">BQ4739_LOCUS1343</name>
</gene>
<dbReference type="EMBL" id="FNXT01000107">
    <property type="protein sequence ID" value="SZX60810.1"/>
    <property type="molecule type" value="Genomic_DNA"/>
</dbReference>
<sequence length="128" mass="13216">MSEPMQAKEQKEAVGGRNDEPQDVSAIDTSAAGANILNPWVAALPSLLLTSLLGRAACRTCQPHFSPHPRVARRQGDKERLSKLGGDVGTVKGAGLGVVQGGVDERGGTAAPDMAQQADTSKLEGSKA</sequence>
<protein>
    <submittedName>
        <fullName evidence="2">Uncharacterized protein</fullName>
    </submittedName>
</protein>
<accession>A0A383V7A6</accession>
<evidence type="ECO:0000256" key="1">
    <source>
        <dbReference type="SAM" id="MobiDB-lite"/>
    </source>
</evidence>
<keyword evidence="3" id="KW-1185">Reference proteome</keyword>
<dbReference type="AlphaFoldDB" id="A0A383V7A6"/>
<name>A0A383V7A6_TETOB</name>
<feature type="compositionally biased region" description="Basic and acidic residues" evidence="1">
    <location>
        <begin position="1"/>
        <end position="20"/>
    </location>
</feature>